<evidence type="ECO:0000256" key="5">
    <source>
        <dbReference type="ARBA" id="ARBA00022989"/>
    </source>
</evidence>
<accession>A0A507DQ79</accession>
<feature type="region of interest" description="Disordered" evidence="7">
    <location>
        <begin position="269"/>
        <end position="288"/>
    </location>
</feature>
<dbReference type="PANTHER" id="PTHR13018:SF139">
    <property type="entry name" value="PHOSPHATE METABOLISM PROTEIN 7"/>
    <property type="match status" value="1"/>
</dbReference>
<feature type="compositionally biased region" description="Basic and acidic residues" evidence="7">
    <location>
        <begin position="279"/>
        <end position="288"/>
    </location>
</feature>
<name>A0A507DQ79_9FUNG</name>
<dbReference type="InterPro" id="IPR022257">
    <property type="entry name" value="PHM7_ext"/>
</dbReference>
<evidence type="ECO:0000256" key="2">
    <source>
        <dbReference type="ARBA" id="ARBA00007779"/>
    </source>
</evidence>
<evidence type="ECO:0000313" key="13">
    <source>
        <dbReference type="EMBL" id="TPX53030.1"/>
    </source>
</evidence>
<feature type="transmembrane region" description="Helical" evidence="8">
    <location>
        <begin position="17"/>
        <end position="38"/>
    </location>
</feature>
<sequence>MSAPVPPKIEDVSLDSFISAVVIAGATGAAFYAAFTILRQRYPLVYAPRTFLVGEKNLTKPLKGALSWMTLAWNMDDADVLRRVGADSYAAIFMMRILTQLFIFLALCGAILLFPVYATGAAGNKALNRLHIGNVGQDQSARLWSSLLLSVIFVLVVIFMIFKLLKKAAWLRHTFLLGPDQHQSLSGYTLVVRDIPKNLRDPAVLRDLFNRVQPNKVLDVILIRDVKEINKHYKEHMSARDAVEKAAAKFLSTVAKKHAETLKQPASGNNIEINMENGGNDRDTPSRRILEESRPTSKAKVVFGEKRDTIAHNLKEMSKLEEKLHTERSKVYEGLGHAESAAFIIFADLFSPHVAALANIHGSPGIMLDKQAVVEPADVIWDNLDMKLYNRMIRGFITTVALTALIIFWGVLTAGLSAIASLEKLIELVSFLKFLDGLPSKVKGIIQGLLPTIAVAILFSLLPGILRFFSTFSGVMTKTAREKSLIQQYYFFLLFNVFFVITISGSIFRTLNDIKEDPEKALTILSNSVPGVCTFYINYITLLALQSPAGELLQIGALIVKPLKLKFLAGTPRAIWRTSQPPVFEPGVPFAAHSFVASIGIIYMTVAPLVTITCAFYFGLWQVAYAYKIQYCYATRSQTGGFFMHIAAKQLFVALYIHELVMVGMFLAKEAWVQTGIVIIMFIITITAHKKANQYTALMAAIPAKAALDIGLIQDLTMDANVQKELVSNEPWRDEVVAQINIDRKSEHSRRIRQKNSTSELLDGSRPNLSEDSLGQSTADIYKPAPTNVYRDPAATIDSISGVSTDDKGRVAGSHLAPDSQSAATQQQQPEHPLDAGPDEFERQFMHPALRPNPPTVWVPNDELRVAETILRPEIEAGTKARFTYEESTMDRTGKIQVPISVVARDVEP</sequence>
<evidence type="ECO:0000256" key="4">
    <source>
        <dbReference type="ARBA" id="ARBA00022692"/>
    </source>
</evidence>
<dbReference type="Pfam" id="PF13967">
    <property type="entry name" value="RSN1_TM"/>
    <property type="match status" value="1"/>
</dbReference>
<reference evidence="13 14" key="1">
    <citation type="journal article" date="2019" name="Sci. Rep.">
        <title>Comparative genomics of chytrid fungi reveal insights into the obligate biotrophic and pathogenic lifestyle of Synchytrium endobioticum.</title>
        <authorList>
            <person name="van de Vossenberg B.T.L.H."/>
            <person name="Warris S."/>
            <person name="Nguyen H.D.T."/>
            <person name="van Gent-Pelzer M.P.E."/>
            <person name="Joly D.L."/>
            <person name="van de Geest H.C."/>
            <person name="Bonants P.J.M."/>
            <person name="Smith D.S."/>
            <person name="Levesque C.A."/>
            <person name="van der Lee T.A.J."/>
        </authorList>
    </citation>
    <scope>NUCLEOTIDE SEQUENCE [LARGE SCALE GENOMIC DNA]</scope>
    <source>
        <strain evidence="13 14">CBS 809.83</strain>
    </source>
</reference>
<dbReference type="InterPro" id="IPR032880">
    <property type="entry name" value="CSC1/OSCA1-like_N"/>
</dbReference>
<feature type="transmembrane region" description="Helical" evidence="8">
    <location>
        <begin position="642"/>
        <end position="665"/>
    </location>
</feature>
<feature type="region of interest" description="Disordered" evidence="7">
    <location>
        <begin position="747"/>
        <end position="839"/>
    </location>
</feature>
<feature type="domain" description="CSC1/OSCA1-like N-terminal transmembrane" evidence="11">
    <location>
        <begin position="16"/>
        <end position="163"/>
    </location>
</feature>
<keyword evidence="14" id="KW-1185">Reference proteome</keyword>
<dbReference type="GO" id="GO:0005227">
    <property type="term" value="F:calcium-activated cation channel activity"/>
    <property type="evidence" value="ECO:0007669"/>
    <property type="project" value="InterPro"/>
</dbReference>
<feature type="compositionally biased region" description="Polar residues" evidence="7">
    <location>
        <begin position="767"/>
        <end position="779"/>
    </location>
</feature>
<evidence type="ECO:0000313" key="14">
    <source>
        <dbReference type="Proteomes" id="UP000318582"/>
    </source>
</evidence>
<evidence type="ECO:0000256" key="3">
    <source>
        <dbReference type="ARBA" id="ARBA00022448"/>
    </source>
</evidence>
<keyword evidence="5 8" id="KW-1133">Transmembrane helix</keyword>
<feature type="domain" description="CSC1/OSCA1-like 7TM region" evidence="9">
    <location>
        <begin position="394"/>
        <end position="666"/>
    </location>
</feature>
<feature type="compositionally biased region" description="Polar residues" evidence="7">
    <location>
        <begin position="819"/>
        <end position="830"/>
    </location>
</feature>
<feature type="transmembrane region" description="Helical" evidence="8">
    <location>
        <begin position="445"/>
        <end position="469"/>
    </location>
</feature>
<keyword evidence="4 8" id="KW-0812">Transmembrane</keyword>
<keyword evidence="3" id="KW-0813">Transport</keyword>
<dbReference type="Pfam" id="PF12621">
    <property type="entry name" value="PHM7_ext"/>
    <property type="match status" value="1"/>
</dbReference>
<evidence type="ECO:0008006" key="15">
    <source>
        <dbReference type="Google" id="ProtNLM"/>
    </source>
</evidence>
<feature type="domain" description="CSC1/OSCA1-like cytosolic" evidence="12">
    <location>
        <begin position="188"/>
        <end position="383"/>
    </location>
</feature>
<comment type="subcellular location">
    <subcellularLocation>
        <location evidence="1">Membrane</location>
        <topology evidence="1">Multi-pass membrane protein</topology>
    </subcellularLocation>
</comment>
<evidence type="ECO:0000259" key="10">
    <source>
        <dbReference type="Pfam" id="PF12621"/>
    </source>
</evidence>
<evidence type="ECO:0000259" key="9">
    <source>
        <dbReference type="Pfam" id="PF02714"/>
    </source>
</evidence>
<evidence type="ECO:0000256" key="6">
    <source>
        <dbReference type="ARBA" id="ARBA00023136"/>
    </source>
</evidence>
<protein>
    <recommendedName>
        <fullName evidence="15">CSC1/OSCA1-like 7TM region domain-containing protein</fullName>
    </recommendedName>
</protein>
<evidence type="ECO:0000256" key="8">
    <source>
        <dbReference type="SAM" id="Phobius"/>
    </source>
</evidence>
<evidence type="ECO:0000259" key="11">
    <source>
        <dbReference type="Pfam" id="PF13967"/>
    </source>
</evidence>
<keyword evidence="6 8" id="KW-0472">Membrane</keyword>
<dbReference type="Pfam" id="PF02714">
    <property type="entry name" value="RSN1_7TM"/>
    <property type="match status" value="1"/>
</dbReference>
<dbReference type="InterPro" id="IPR045122">
    <property type="entry name" value="Csc1-like"/>
</dbReference>
<feature type="transmembrane region" description="Helical" evidence="8">
    <location>
        <begin position="595"/>
        <end position="621"/>
    </location>
</feature>
<comment type="similarity">
    <text evidence="2">Belongs to the CSC1 (TC 1.A.17) family.</text>
</comment>
<evidence type="ECO:0000259" key="12">
    <source>
        <dbReference type="Pfam" id="PF14703"/>
    </source>
</evidence>
<organism evidence="13 14">
    <name type="scientific">Powellomyces hirtus</name>
    <dbReference type="NCBI Taxonomy" id="109895"/>
    <lineage>
        <taxon>Eukaryota</taxon>
        <taxon>Fungi</taxon>
        <taxon>Fungi incertae sedis</taxon>
        <taxon>Chytridiomycota</taxon>
        <taxon>Chytridiomycota incertae sedis</taxon>
        <taxon>Chytridiomycetes</taxon>
        <taxon>Spizellomycetales</taxon>
        <taxon>Powellomycetaceae</taxon>
        <taxon>Powellomyces</taxon>
    </lineage>
</organism>
<feature type="domain" description="10TM putative phosphate transporter extracellular tail" evidence="10">
    <location>
        <begin position="834"/>
        <end position="898"/>
    </location>
</feature>
<dbReference type="InterPro" id="IPR003864">
    <property type="entry name" value="CSC1/OSCA1-like_7TM"/>
</dbReference>
<feature type="transmembrane region" description="Helical" evidence="8">
    <location>
        <begin position="143"/>
        <end position="165"/>
    </location>
</feature>
<feature type="transmembrane region" description="Helical" evidence="8">
    <location>
        <begin position="489"/>
        <end position="508"/>
    </location>
</feature>
<feature type="compositionally biased region" description="Low complexity" evidence="7">
    <location>
        <begin position="269"/>
        <end position="278"/>
    </location>
</feature>
<dbReference type="GO" id="GO:0005886">
    <property type="term" value="C:plasma membrane"/>
    <property type="evidence" value="ECO:0007669"/>
    <property type="project" value="TreeGrafter"/>
</dbReference>
<dbReference type="Proteomes" id="UP000318582">
    <property type="component" value="Unassembled WGS sequence"/>
</dbReference>
<dbReference type="InterPro" id="IPR027815">
    <property type="entry name" value="CSC1/OSCA1-like_cyt"/>
</dbReference>
<feature type="transmembrane region" description="Helical" evidence="8">
    <location>
        <begin position="101"/>
        <end position="123"/>
    </location>
</feature>
<gene>
    <name evidence="13" type="ORF">PhCBS80983_g06377</name>
</gene>
<feature type="transmembrane region" description="Helical" evidence="8">
    <location>
        <begin position="671"/>
        <end position="689"/>
    </location>
</feature>
<dbReference type="AlphaFoldDB" id="A0A507DQ79"/>
<dbReference type="Pfam" id="PF14703">
    <property type="entry name" value="PHM7_cyt"/>
    <property type="match status" value="1"/>
</dbReference>
<evidence type="ECO:0000256" key="7">
    <source>
        <dbReference type="SAM" id="MobiDB-lite"/>
    </source>
</evidence>
<feature type="transmembrane region" description="Helical" evidence="8">
    <location>
        <begin position="396"/>
        <end position="422"/>
    </location>
</feature>
<dbReference type="EMBL" id="QEAQ01000259">
    <property type="protein sequence ID" value="TPX53030.1"/>
    <property type="molecule type" value="Genomic_DNA"/>
</dbReference>
<dbReference type="PANTHER" id="PTHR13018">
    <property type="entry name" value="PROBABLE MEMBRANE PROTEIN DUF221-RELATED"/>
    <property type="match status" value="1"/>
</dbReference>
<comment type="caution">
    <text evidence="13">The sequence shown here is derived from an EMBL/GenBank/DDBJ whole genome shotgun (WGS) entry which is preliminary data.</text>
</comment>
<evidence type="ECO:0000256" key="1">
    <source>
        <dbReference type="ARBA" id="ARBA00004141"/>
    </source>
</evidence>
<proteinExistence type="inferred from homology"/>